<dbReference type="InterPro" id="IPR016032">
    <property type="entry name" value="Sig_transdc_resp-reg_C-effctor"/>
</dbReference>
<dbReference type="AlphaFoldDB" id="A0A6I4SW08"/>
<dbReference type="SMART" id="SM00421">
    <property type="entry name" value="HTH_LUXR"/>
    <property type="match status" value="1"/>
</dbReference>
<name>A0A6I4SW08_9SPHN</name>
<dbReference type="OrthoDB" id="7991996at2"/>
<organism evidence="6 7">
    <name type="scientific">Croceibacterium salegens</name>
    <dbReference type="NCBI Taxonomy" id="1737568"/>
    <lineage>
        <taxon>Bacteria</taxon>
        <taxon>Pseudomonadati</taxon>
        <taxon>Pseudomonadota</taxon>
        <taxon>Alphaproteobacteria</taxon>
        <taxon>Sphingomonadales</taxon>
        <taxon>Erythrobacteraceae</taxon>
        <taxon>Croceibacterium</taxon>
    </lineage>
</organism>
<dbReference type="GO" id="GO:0006355">
    <property type="term" value="P:regulation of DNA-templated transcription"/>
    <property type="evidence" value="ECO:0007669"/>
    <property type="project" value="InterPro"/>
</dbReference>
<dbReference type="Gene3D" id="1.10.10.10">
    <property type="entry name" value="Winged helix-like DNA-binding domain superfamily/Winged helix DNA-binding domain"/>
    <property type="match status" value="1"/>
</dbReference>
<protein>
    <submittedName>
        <fullName evidence="6">PAS domain-containing protein</fullName>
    </submittedName>
</protein>
<evidence type="ECO:0000259" key="5">
    <source>
        <dbReference type="PROSITE" id="PS50112"/>
    </source>
</evidence>
<dbReference type="RefSeq" id="WP_159795930.1">
    <property type="nucleotide sequence ID" value="NZ_WTYM01000047.1"/>
</dbReference>
<sequence>MTTSERCAAIVTDPHQPDNPIVECNDQFLKLTGYERHEVIGRNCRFLTGPETDPKHSKLLHDAIAEQRPVVAEIINYRKDGTPFLNSVMIAPIFDADHSLTGFIGSQVDVSSYSPQTFASLREERAKRLAQNLTPRQRDVLSLLARGKPLKQIAFSLGLSERTVKMHRAAMLRSLQVATNAEAIRIAVRADI</sequence>
<feature type="domain" description="HTH luxR-type" evidence="4">
    <location>
        <begin position="126"/>
        <end position="191"/>
    </location>
</feature>
<dbReference type="NCBIfam" id="TIGR00229">
    <property type="entry name" value="sensory_box"/>
    <property type="match status" value="1"/>
</dbReference>
<dbReference type="InterPro" id="IPR000014">
    <property type="entry name" value="PAS"/>
</dbReference>
<dbReference type="GO" id="GO:0003677">
    <property type="term" value="F:DNA binding"/>
    <property type="evidence" value="ECO:0007669"/>
    <property type="project" value="InterPro"/>
</dbReference>
<dbReference type="Pfam" id="PF13426">
    <property type="entry name" value="PAS_9"/>
    <property type="match status" value="1"/>
</dbReference>
<dbReference type="InterPro" id="IPR000792">
    <property type="entry name" value="Tscrpt_reg_LuxR_C"/>
</dbReference>
<dbReference type="InterPro" id="IPR035965">
    <property type="entry name" value="PAS-like_dom_sf"/>
</dbReference>
<evidence type="ECO:0000313" key="7">
    <source>
        <dbReference type="Proteomes" id="UP000433652"/>
    </source>
</evidence>
<keyword evidence="2" id="KW-0288">FMN</keyword>
<proteinExistence type="predicted"/>
<dbReference type="Proteomes" id="UP000433652">
    <property type="component" value="Unassembled WGS sequence"/>
</dbReference>
<dbReference type="SUPFAM" id="SSF46894">
    <property type="entry name" value="C-terminal effector domain of the bipartite response regulators"/>
    <property type="match status" value="1"/>
</dbReference>
<keyword evidence="1" id="KW-0285">Flavoprotein</keyword>
<keyword evidence="7" id="KW-1185">Reference proteome</keyword>
<accession>A0A6I4SW08</accession>
<evidence type="ECO:0000256" key="2">
    <source>
        <dbReference type="ARBA" id="ARBA00022643"/>
    </source>
</evidence>
<feature type="domain" description="PAS" evidence="5">
    <location>
        <begin position="18"/>
        <end position="67"/>
    </location>
</feature>
<dbReference type="InterPro" id="IPR036388">
    <property type="entry name" value="WH-like_DNA-bd_sf"/>
</dbReference>
<gene>
    <name evidence="6" type="ORF">GRI89_12220</name>
</gene>
<dbReference type="Gene3D" id="3.30.450.20">
    <property type="entry name" value="PAS domain"/>
    <property type="match status" value="1"/>
</dbReference>
<reference evidence="6 7" key="1">
    <citation type="submission" date="2019-12" db="EMBL/GenBank/DDBJ databases">
        <title>Genomic-based taxomic classification of the family Erythrobacteraceae.</title>
        <authorList>
            <person name="Xu L."/>
        </authorList>
    </citation>
    <scope>NUCLEOTIDE SEQUENCE [LARGE SCALE GENOMIC DNA]</scope>
    <source>
        <strain evidence="6 7">MCCC 1K01500</strain>
    </source>
</reference>
<evidence type="ECO:0000256" key="3">
    <source>
        <dbReference type="ARBA" id="ARBA00022991"/>
    </source>
</evidence>
<dbReference type="EMBL" id="WTYM01000047">
    <property type="protein sequence ID" value="MXO60304.1"/>
    <property type="molecule type" value="Genomic_DNA"/>
</dbReference>
<dbReference type="CDD" id="cd06170">
    <property type="entry name" value="LuxR_C_like"/>
    <property type="match status" value="1"/>
</dbReference>
<dbReference type="PANTHER" id="PTHR47429:SF2">
    <property type="entry name" value="PROTEIN TWIN LOV 1"/>
    <property type="match status" value="1"/>
</dbReference>
<evidence type="ECO:0000256" key="1">
    <source>
        <dbReference type="ARBA" id="ARBA00022630"/>
    </source>
</evidence>
<evidence type="ECO:0000259" key="4">
    <source>
        <dbReference type="PROSITE" id="PS50043"/>
    </source>
</evidence>
<keyword evidence="3" id="KW-0157">Chromophore</keyword>
<dbReference type="SUPFAM" id="SSF55785">
    <property type="entry name" value="PYP-like sensor domain (PAS domain)"/>
    <property type="match status" value="1"/>
</dbReference>
<dbReference type="PROSITE" id="PS50112">
    <property type="entry name" value="PAS"/>
    <property type="match status" value="1"/>
</dbReference>
<dbReference type="Pfam" id="PF00196">
    <property type="entry name" value="GerE"/>
    <property type="match status" value="1"/>
</dbReference>
<dbReference type="PANTHER" id="PTHR47429">
    <property type="entry name" value="PROTEIN TWIN LOV 1"/>
    <property type="match status" value="1"/>
</dbReference>
<dbReference type="PRINTS" id="PR00038">
    <property type="entry name" value="HTHLUXR"/>
</dbReference>
<evidence type="ECO:0000313" key="6">
    <source>
        <dbReference type="EMBL" id="MXO60304.1"/>
    </source>
</evidence>
<dbReference type="PROSITE" id="PS50043">
    <property type="entry name" value="HTH_LUXR_2"/>
    <property type="match status" value="1"/>
</dbReference>
<comment type="caution">
    <text evidence="6">The sequence shown here is derived from an EMBL/GenBank/DDBJ whole genome shotgun (WGS) entry which is preliminary data.</text>
</comment>
<dbReference type="CDD" id="cd00130">
    <property type="entry name" value="PAS"/>
    <property type="match status" value="1"/>
</dbReference>